<sequence length="136" mass="15279">MRVLIPLFFVAFAVTAFLSGDGGVCIGTGISFFAILAAVGLSFNHYTVIDFDHGWVQRWTTGFWGVPGDVKTYSFHEFNEVRVTQDEESFELILMRGRKKLRLTWGGEELCEEGKTLAGLMRLPLDDRSERANPAE</sequence>
<dbReference type="AlphaFoldDB" id="A0A7X0LKC7"/>
<keyword evidence="1" id="KW-1133">Transmembrane helix</keyword>
<keyword evidence="1" id="KW-0812">Transmembrane</keyword>
<gene>
    <name evidence="2" type="ORF">HNQ40_000614</name>
</gene>
<dbReference type="Proteomes" id="UP000541810">
    <property type="component" value="Unassembled WGS sequence"/>
</dbReference>
<keyword evidence="3" id="KW-1185">Reference proteome</keyword>
<evidence type="ECO:0000256" key="1">
    <source>
        <dbReference type="SAM" id="Phobius"/>
    </source>
</evidence>
<proteinExistence type="predicted"/>
<evidence type="ECO:0000313" key="3">
    <source>
        <dbReference type="Proteomes" id="UP000541810"/>
    </source>
</evidence>
<keyword evidence="1" id="KW-0472">Membrane</keyword>
<dbReference type="RefSeq" id="WP_184676278.1">
    <property type="nucleotide sequence ID" value="NZ_JACHGY010000001.1"/>
</dbReference>
<protein>
    <recommendedName>
        <fullName evidence="4">PH domain-containing protein</fullName>
    </recommendedName>
</protein>
<name>A0A7X0LKC7_9BACT</name>
<comment type="caution">
    <text evidence="2">The sequence shown here is derived from an EMBL/GenBank/DDBJ whole genome shotgun (WGS) entry which is preliminary data.</text>
</comment>
<feature type="transmembrane region" description="Helical" evidence="1">
    <location>
        <begin position="29"/>
        <end position="49"/>
    </location>
</feature>
<accession>A0A7X0LKC7</accession>
<organism evidence="2 3">
    <name type="scientific">Algisphaera agarilytica</name>
    <dbReference type="NCBI Taxonomy" id="1385975"/>
    <lineage>
        <taxon>Bacteria</taxon>
        <taxon>Pseudomonadati</taxon>
        <taxon>Planctomycetota</taxon>
        <taxon>Phycisphaerae</taxon>
        <taxon>Phycisphaerales</taxon>
        <taxon>Phycisphaeraceae</taxon>
        <taxon>Algisphaera</taxon>
    </lineage>
</organism>
<dbReference type="EMBL" id="JACHGY010000001">
    <property type="protein sequence ID" value="MBB6428808.1"/>
    <property type="molecule type" value="Genomic_DNA"/>
</dbReference>
<evidence type="ECO:0000313" key="2">
    <source>
        <dbReference type="EMBL" id="MBB6428808.1"/>
    </source>
</evidence>
<reference evidence="2 3" key="1">
    <citation type="submission" date="2020-08" db="EMBL/GenBank/DDBJ databases">
        <title>Genomic Encyclopedia of Type Strains, Phase IV (KMG-IV): sequencing the most valuable type-strain genomes for metagenomic binning, comparative biology and taxonomic classification.</title>
        <authorList>
            <person name="Goeker M."/>
        </authorList>
    </citation>
    <scope>NUCLEOTIDE SEQUENCE [LARGE SCALE GENOMIC DNA]</scope>
    <source>
        <strain evidence="2 3">DSM 103725</strain>
    </source>
</reference>
<evidence type="ECO:0008006" key="4">
    <source>
        <dbReference type="Google" id="ProtNLM"/>
    </source>
</evidence>